<dbReference type="PIRSF" id="PIRSF029038">
    <property type="entry name" value="Mtase_YbiN_prd"/>
    <property type="match status" value="1"/>
</dbReference>
<keyword evidence="8" id="KW-1185">Reference proteome</keyword>
<organism evidence="7 8">
    <name type="scientific">Amphritea japonica ATCC BAA-1530</name>
    <dbReference type="NCBI Taxonomy" id="1278309"/>
    <lineage>
        <taxon>Bacteria</taxon>
        <taxon>Pseudomonadati</taxon>
        <taxon>Pseudomonadota</taxon>
        <taxon>Gammaproteobacteria</taxon>
        <taxon>Oceanospirillales</taxon>
        <taxon>Oceanospirillaceae</taxon>
        <taxon>Amphritea</taxon>
    </lineage>
</organism>
<dbReference type="GO" id="GO:0005737">
    <property type="term" value="C:cytoplasm"/>
    <property type="evidence" value="ECO:0007669"/>
    <property type="project" value="UniProtKB-SubCell"/>
</dbReference>
<evidence type="ECO:0000256" key="5">
    <source>
        <dbReference type="ARBA" id="ARBA00022691"/>
    </source>
</evidence>
<dbReference type="PANTHER" id="PTHR13393:SF0">
    <property type="entry name" value="RNA N6-ADENOSINE-METHYLTRANSFERASE METTL16"/>
    <property type="match status" value="1"/>
</dbReference>
<dbReference type="SUPFAM" id="SSF53335">
    <property type="entry name" value="S-adenosyl-L-methionine-dependent methyltransferases"/>
    <property type="match status" value="1"/>
</dbReference>
<dbReference type="Pfam" id="PF05971">
    <property type="entry name" value="Methyltransf_10"/>
    <property type="match status" value="1"/>
</dbReference>
<protein>
    <recommendedName>
        <fullName evidence="6">Ribosomal RNA large subunit methyltransferase F</fullName>
        <ecNumber evidence="6">2.1.1.181</ecNumber>
    </recommendedName>
    <alternativeName>
        <fullName evidence="6">23S rRNA mA1618 methyltransferase</fullName>
    </alternativeName>
    <alternativeName>
        <fullName evidence="6">rRNA adenine N-6-methyltransferase</fullName>
    </alternativeName>
</protein>
<dbReference type="CDD" id="cd02440">
    <property type="entry name" value="AdoMet_MTases"/>
    <property type="match status" value="1"/>
</dbReference>
<evidence type="ECO:0000256" key="6">
    <source>
        <dbReference type="HAMAP-Rule" id="MF_01848"/>
    </source>
</evidence>
<dbReference type="AlphaFoldDB" id="A0A7R6SSS7"/>
<proteinExistence type="inferred from homology"/>
<accession>A0A7R6SSS7</accession>
<evidence type="ECO:0000256" key="1">
    <source>
        <dbReference type="ARBA" id="ARBA00022490"/>
    </source>
</evidence>
<keyword evidence="1 6" id="KW-0963">Cytoplasm</keyword>
<sequence>MSKALKGKGPKAALLHPRNPHQGRYDFEALGRLSADLKGFILLNRFDEESIDFHNPDAVKALNKALLLQNYGIHFWDIPPGYLCPPIPGRADYIHYLADQLAADNQGVIPSGRRIRGLDIGVGANCIYPLIGSRSYGWQFVGADIDPVAVNGANLIVEANPVVKGRIENRLQTDSESMFKGVVNPSEQFDFTLCNPPFHGSAEEAESGTRRKLKNLGKESSDITLNFGGRQNELWCKGGELAFIKRMILQSREFGEQCYLFSCLISRQDNIAPIKRILKSVSAKNVRVIDMAQGQKSSRFVVWTFLSKAEQADWRQLRWGDK</sequence>
<evidence type="ECO:0000256" key="3">
    <source>
        <dbReference type="ARBA" id="ARBA00022603"/>
    </source>
</evidence>
<name>A0A7R6SSS7_9GAMM</name>
<gene>
    <name evidence="6 7" type="primary">rlmF</name>
    <name evidence="7" type="ORF">AMJAP_1969</name>
</gene>
<dbReference type="GO" id="GO:0070475">
    <property type="term" value="P:rRNA base methylation"/>
    <property type="evidence" value="ECO:0007669"/>
    <property type="project" value="TreeGrafter"/>
</dbReference>
<evidence type="ECO:0000313" key="8">
    <source>
        <dbReference type="Proteomes" id="UP000595663"/>
    </source>
</evidence>
<keyword evidence="2 6" id="KW-0698">rRNA processing</keyword>
<evidence type="ECO:0000256" key="2">
    <source>
        <dbReference type="ARBA" id="ARBA00022552"/>
    </source>
</evidence>
<dbReference type="InterPro" id="IPR016909">
    <property type="entry name" value="rRNA_lsu_MeTfrase_F"/>
</dbReference>
<keyword evidence="4 6" id="KW-0808">Transferase</keyword>
<comment type="function">
    <text evidence="6">Specifically methylates the adenine in position 1618 of 23S rRNA.</text>
</comment>
<dbReference type="InterPro" id="IPR029063">
    <property type="entry name" value="SAM-dependent_MTases_sf"/>
</dbReference>
<evidence type="ECO:0000313" key="7">
    <source>
        <dbReference type="EMBL" id="BBB26560.1"/>
    </source>
</evidence>
<dbReference type="GO" id="GO:0052907">
    <property type="term" value="F:23S rRNA (adenine(1618)-N(6))-methyltransferase activity"/>
    <property type="evidence" value="ECO:0007669"/>
    <property type="project" value="UniProtKB-EC"/>
</dbReference>
<dbReference type="OrthoDB" id="1115728at2"/>
<dbReference type="InterPro" id="IPR010286">
    <property type="entry name" value="METTL16/RlmF"/>
</dbReference>
<dbReference type="EMBL" id="AP014545">
    <property type="protein sequence ID" value="BBB26560.1"/>
    <property type="molecule type" value="Genomic_DNA"/>
</dbReference>
<dbReference type="KEGG" id="ajp:AMJAP_1969"/>
<keyword evidence="3 6" id="KW-0489">Methyltransferase</keyword>
<dbReference type="EC" id="2.1.1.181" evidence="6"/>
<dbReference type="Gene3D" id="3.40.50.150">
    <property type="entry name" value="Vaccinia Virus protein VP39"/>
    <property type="match status" value="1"/>
</dbReference>
<comment type="subcellular location">
    <subcellularLocation>
        <location evidence="6">Cytoplasm</location>
    </subcellularLocation>
</comment>
<dbReference type="HAMAP" id="MF_01848">
    <property type="entry name" value="23SrRNA_methyltr_F"/>
    <property type="match status" value="1"/>
</dbReference>
<reference evidence="7 8" key="1">
    <citation type="journal article" date="2008" name="Int. J. Syst. Evol. Microbiol.">
        <title>Amphritea japonica sp. nov. and Amphritea balenae sp. nov., isolated from the sediment adjacent to sperm whale carcasses off Kagoshima, Japan.</title>
        <authorList>
            <person name="Miyazaki M."/>
            <person name="Nogi Y."/>
            <person name="Fujiwara Y."/>
            <person name="Kawato M."/>
            <person name="Nagahama T."/>
            <person name="Kubokawa K."/>
            <person name="Horikoshi K."/>
        </authorList>
    </citation>
    <scope>NUCLEOTIDE SEQUENCE [LARGE SCALE GENOMIC DNA]</scope>
    <source>
        <strain evidence="7 8">ATCC BAA-1530</strain>
    </source>
</reference>
<evidence type="ECO:0000256" key="4">
    <source>
        <dbReference type="ARBA" id="ARBA00022679"/>
    </source>
</evidence>
<comment type="catalytic activity">
    <reaction evidence="6">
        <text>adenosine(1618) in 23S rRNA + S-adenosyl-L-methionine = N(6)-methyladenosine(1618) in 23S rRNA + S-adenosyl-L-homocysteine + H(+)</text>
        <dbReference type="Rhea" id="RHEA:16497"/>
        <dbReference type="Rhea" id="RHEA-COMP:10229"/>
        <dbReference type="Rhea" id="RHEA-COMP:10231"/>
        <dbReference type="ChEBI" id="CHEBI:15378"/>
        <dbReference type="ChEBI" id="CHEBI:57856"/>
        <dbReference type="ChEBI" id="CHEBI:59789"/>
        <dbReference type="ChEBI" id="CHEBI:74411"/>
        <dbReference type="ChEBI" id="CHEBI:74449"/>
        <dbReference type="EC" id="2.1.1.181"/>
    </reaction>
</comment>
<dbReference type="RefSeq" id="WP_019620655.1">
    <property type="nucleotide sequence ID" value="NZ_AP014545.1"/>
</dbReference>
<dbReference type="PANTHER" id="PTHR13393">
    <property type="entry name" value="SAM-DEPENDENT METHYLTRANSFERASE"/>
    <property type="match status" value="1"/>
</dbReference>
<keyword evidence="5 6" id="KW-0949">S-adenosyl-L-methionine</keyword>
<dbReference type="NCBIfam" id="NF008725">
    <property type="entry name" value="PRK11727.1"/>
    <property type="match status" value="1"/>
</dbReference>
<dbReference type="Proteomes" id="UP000595663">
    <property type="component" value="Chromosome"/>
</dbReference>
<comment type="similarity">
    <text evidence="6">Belongs to the methyltransferase superfamily. METTL16/RlmF family.</text>
</comment>